<protein>
    <submittedName>
        <fullName evidence="2">Polysaccharide deacetylase</fullName>
    </submittedName>
</protein>
<dbReference type="AlphaFoldDB" id="A0A455R531"/>
<dbReference type="EMBL" id="LC064121">
    <property type="protein sequence ID" value="BBD50080.1"/>
    <property type="molecule type" value="Genomic_DNA"/>
</dbReference>
<dbReference type="GO" id="GO:0005975">
    <property type="term" value="P:carbohydrate metabolic process"/>
    <property type="evidence" value="ECO:0007669"/>
    <property type="project" value="InterPro"/>
</dbReference>
<dbReference type="Gene3D" id="3.20.20.370">
    <property type="entry name" value="Glycoside hydrolase/deacetylase"/>
    <property type="match status" value="1"/>
</dbReference>
<dbReference type="SUPFAM" id="SSF88713">
    <property type="entry name" value="Glycoside hydrolase/deacetylase"/>
    <property type="match status" value="1"/>
</dbReference>
<name>A0A455R531_9GAMM</name>
<dbReference type="Pfam" id="PF01522">
    <property type="entry name" value="Polysacc_deac_1"/>
    <property type="match status" value="1"/>
</dbReference>
<dbReference type="PANTHER" id="PTHR43123:SF4">
    <property type="entry name" value="POLYSACCHARIDE DEACETYLASE"/>
    <property type="match status" value="1"/>
</dbReference>
<evidence type="ECO:0000259" key="1">
    <source>
        <dbReference type="PROSITE" id="PS51677"/>
    </source>
</evidence>
<sequence length="311" mass="35568">MSLPDEYMQYPHRSYGMDHDRYDWSLLGDRKPVQWPDVYRLAVWINVSLQFFPLNQEGKPFPPPGGMTMPYPDLRHFTLRDYGNRVGIYRVLEALDRYGLRATFAVNGQVAERAAPLLRTITERGDEVLGHGWNMDSPHYGGLDERVEQSLVTRTLETLRDATGQPVRGWLSPGRNESERTPELLVDNGIDYFCDWVNDDMPYPFRTDSGPLTALPLSTELEDRFVVMNNLHSEQSWCEQVCDACDMLLRESDTQGGRLLAISLHPWLIGQPHRIGKLETALEYISSRAGIWNASAADIVDAWRDQQEPDA</sequence>
<dbReference type="PROSITE" id="PS51677">
    <property type="entry name" value="NODB"/>
    <property type="match status" value="1"/>
</dbReference>
<dbReference type="InterPro" id="IPR011330">
    <property type="entry name" value="Glyco_hydro/deAcase_b/a-brl"/>
</dbReference>
<proteinExistence type="predicted"/>
<feature type="domain" description="NodB homology" evidence="1">
    <location>
        <begin position="74"/>
        <end position="311"/>
    </location>
</feature>
<dbReference type="CDD" id="cd10979">
    <property type="entry name" value="CE4_PuuE_like"/>
    <property type="match status" value="1"/>
</dbReference>
<organism evidence="2">
    <name type="scientific">Haliea sp. ETY-M</name>
    <dbReference type="NCBI Taxonomy" id="1055105"/>
    <lineage>
        <taxon>Bacteria</taxon>
        <taxon>Pseudomonadati</taxon>
        <taxon>Pseudomonadota</taxon>
        <taxon>Gammaproteobacteria</taxon>
        <taxon>Cellvibrionales</taxon>
        <taxon>Halieaceae</taxon>
        <taxon>Haliea</taxon>
    </lineage>
</organism>
<dbReference type="GO" id="GO:0016810">
    <property type="term" value="F:hydrolase activity, acting on carbon-nitrogen (but not peptide) bonds"/>
    <property type="evidence" value="ECO:0007669"/>
    <property type="project" value="InterPro"/>
</dbReference>
<accession>A0A455R531</accession>
<reference evidence="2" key="1">
    <citation type="submission" date="2015-07" db="EMBL/GenBank/DDBJ databases">
        <title>Novel operon containing particulate methane monooxygenase-type genes and epoxyalkane:coenzyme M transferase gene in ethylene-assimilating marine bacterium, Haliea sp. ETY-M.</title>
        <authorList>
            <person name="Suzuki T."/>
            <person name="Habe H."/>
            <person name="Nakajima-Kambe T."/>
            <person name="Fuse H."/>
        </authorList>
    </citation>
    <scope>NUCLEOTIDE SEQUENCE</scope>
    <source>
        <strain evidence="2">ETY-M</strain>
    </source>
</reference>
<evidence type="ECO:0000313" key="2">
    <source>
        <dbReference type="EMBL" id="BBD50080.1"/>
    </source>
</evidence>
<dbReference type="InterPro" id="IPR002509">
    <property type="entry name" value="NODB_dom"/>
</dbReference>
<dbReference type="PANTHER" id="PTHR43123">
    <property type="entry name" value="POLYSACCHARIDE DEACETYLASE-RELATED"/>
    <property type="match status" value="1"/>
</dbReference>